<evidence type="ECO:0000259" key="4">
    <source>
        <dbReference type="PROSITE" id="PS50123"/>
    </source>
</evidence>
<dbReference type="PANTHER" id="PTHR24422">
    <property type="entry name" value="CHEMOTAXIS PROTEIN METHYLTRANSFERASE"/>
    <property type="match status" value="1"/>
</dbReference>
<feature type="compositionally biased region" description="Acidic residues" evidence="2">
    <location>
        <begin position="8"/>
        <end position="17"/>
    </location>
</feature>
<dbReference type="InterPro" id="IPR050903">
    <property type="entry name" value="Bact_Chemotaxis_MeTrfase"/>
</dbReference>
<feature type="domain" description="CheB-type methylesterase" evidence="3">
    <location>
        <begin position="24"/>
        <end position="207"/>
    </location>
</feature>
<accession>A0ABT5EAB6</accession>
<dbReference type="PRINTS" id="PR00996">
    <property type="entry name" value="CHERMTFRASE"/>
</dbReference>
<feature type="domain" description="CheR-type methyltransferase" evidence="4">
    <location>
        <begin position="258"/>
        <end position="427"/>
    </location>
</feature>
<feature type="active site" evidence="1">
    <location>
        <position position="37"/>
    </location>
</feature>
<dbReference type="SUPFAM" id="SSF52738">
    <property type="entry name" value="Methylesterase CheB, C-terminal domain"/>
    <property type="match status" value="1"/>
</dbReference>
<feature type="region of interest" description="Disordered" evidence="2">
    <location>
        <begin position="1"/>
        <end position="24"/>
    </location>
</feature>
<protein>
    <submittedName>
        <fullName evidence="5">Chemotaxis protein CheB</fullName>
    </submittedName>
</protein>
<evidence type="ECO:0000259" key="3">
    <source>
        <dbReference type="PROSITE" id="PS50122"/>
    </source>
</evidence>
<feature type="active site" evidence="1">
    <location>
        <position position="156"/>
    </location>
</feature>
<dbReference type="PANTHER" id="PTHR24422:SF27">
    <property type="entry name" value="PROTEIN-GLUTAMATE O-METHYLTRANSFERASE"/>
    <property type="match status" value="1"/>
</dbReference>
<evidence type="ECO:0000256" key="2">
    <source>
        <dbReference type="SAM" id="MobiDB-lite"/>
    </source>
</evidence>
<feature type="active site" evidence="1">
    <location>
        <position position="64"/>
    </location>
</feature>
<dbReference type="InterPro" id="IPR029063">
    <property type="entry name" value="SAM-dependent_MTases_sf"/>
</dbReference>
<dbReference type="Proteomes" id="UP001221686">
    <property type="component" value="Unassembled WGS sequence"/>
</dbReference>
<gene>
    <name evidence="5" type="ORF">POL25_38245</name>
</gene>
<dbReference type="Pfam" id="PF01739">
    <property type="entry name" value="CheR"/>
    <property type="match status" value="1"/>
</dbReference>
<proteinExistence type="predicted"/>
<keyword evidence="6" id="KW-1185">Reference proteome</keyword>
<keyword evidence="1" id="KW-0378">Hydrolase</keyword>
<dbReference type="RefSeq" id="WP_272091332.1">
    <property type="nucleotide sequence ID" value="NZ_JAQNDL010000004.1"/>
</dbReference>
<dbReference type="PROSITE" id="PS50122">
    <property type="entry name" value="CHEB"/>
    <property type="match status" value="1"/>
</dbReference>
<dbReference type="Gene3D" id="3.40.50.180">
    <property type="entry name" value="Methylesterase CheB, C-terminal domain"/>
    <property type="match status" value="1"/>
</dbReference>
<evidence type="ECO:0000256" key="1">
    <source>
        <dbReference type="PROSITE-ProRule" id="PRU00050"/>
    </source>
</evidence>
<sequence length="594" mass="64467">MPPPETVEAVDENDEVTPAETHPPASGRLLVVAIGASAGGLEAFTDLLDVLPPDLGIAYVYVVHQASGRDSGLAEILRMHTAMPAVVVNEELPLQPDHVYLAPPGIQLSVLGLHLVPTPRPTDRTQYTPIDALMSSLAKALETCAVGVVLSGTGVDGSTGLREIKGVGGITIAQDPETARYDGMPRAAIATGSVDLVLTPPRIAEELQRIGRHPYVRAAYARRPGDELVIHQEHLLRIFTMLRNTSGVDFTHYRPPTIRLWLPGCSTGEEAYSVAIALLECLGEESSAVPVQIFATDVSETAIEHARNGLYADSIAADLSPERLRRFFTKTDGGKYRIAKAVRDLCVFARQDVTRDPPFSKLDLILCRNVLIYMGAVLQRKLMTVFHYALKPSGFLMLGGAETVGAQADLFAVIDKKHRIFVKRPIETPSDFPFPVEYNPSRSSHRAPRLPAEMHTPHSFQNEANRLVLDRYGPPGVIVDENFQIVQFRGKTGLYLEPAPGDAAQSLNLLKMAREGLLHGLQTALYGARKSDRPVRKEGLRVEFNGAGHEFVLHVIPLSAPGEGRHFLVLFETAGTSEAAHEVTSAPPAPPVAA</sequence>
<dbReference type="SMART" id="SM00138">
    <property type="entry name" value="MeTrc"/>
    <property type="match status" value="1"/>
</dbReference>
<dbReference type="InterPro" id="IPR022642">
    <property type="entry name" value="CheR_C"/>
</dbReference>
<dbReference type="Pfam" id="PF01339">
    <property type="entry name" value="CheB_methylest"/>
    <property type="match status" value="1"/>
</dbReference>
<organism evidence="5 6">
    <name type="scientific">Nannocystis bainbridge</name>
    <dbReference type="NCBI Taxonomy" id="2995303"/>
    <lineage>
        <taxon>Bacteria</taxon>
        <taxon>Pseudomonadati</taxon>
        <taxon>Myxococcota</taxon>
        <taxon>Polyangia</taxon>
        <taxon>Nannocystales</taxon>
        <taxon>Nannocystaceae</taxon>
        <taxon>Nannocystis</taxon>
    </lineage>
</organism>
<dbReference type="CDD" id="cd16434">
    <property type="entry name" value="CheB-CheR_fusion"/>
    <property type="match status" value="1"/>
</dbReference>
<name>A0ABT5EAB6_9BACT</name>
<dbReference type="SUPFAM" id="SSF53335">
    <property type="entry name" value="S-adenosyl-L-methionine-dependent methyltransferases"/>
    <property type="match status" value="1"/>
</dbReference>
<reference evidence="5 6" key="1">
    <citation type="submission" date="2022-11" db="EMBL/GenBank/DDBJ databases">
        <title>Minimal conservation of predation-associated metabolite biosynthetic gene clusters underscores biosynthetic potential of Myxococcota including descriptions for ten novel species: Archangium lansinium sp. nov., Myxococcus landrumus sp. nov., Nannocystis bai.</title>
        <authorList>
            <person name="Ahearne A."/>
            <person name="Stevens C."/>
            <person name="Dowd S."/>
        </authorList>
    </citation>
    <scope>NUCLEOTIDE SEQUENCE [LARGE SCALE GENOMIC DNA]</scope>
    <source>
        <strain evidence="5 6">BB15-2</strain>
    </source>
</reference>
<evidence type="ECO:0000313" key="6">
    <source>
        <dbReference type="Proteomes" id="UP001221686"/>
    </source>
</evidence>
<dbReference type="Gene3D" id="3.40.50.150">
    <property type="entry name" value="Vaccinia Virus protein VP39"/>
    <property type="match status" value="1"/>
</dbReference>
<dbReference type="EMBL" id="JAQNDL010000004">
    <property type="protein sequence ID" value="MDC0722794.1"/>
    <property type="molecule type" value="Genomic_DNA"/>
</dbReference>
<comment type="caution">
    <text evidence="5">The sequence shown here is derived from an EMBL/GenBank/DDBJ whole genome shotgun (WGS) entry which is preliminary data.</text>
</comment>
<dbReference type="InterPro" id="IPR000673">
    <property type="entry name" value="Sig_transdc_resp-reg_Me-estase"/>
</dbReference>
<dbReference type="InterPro" id="IPR035909">
    <property type="entry name" value="CheB_C"/>
</dbReference>
<dbReference type="InterPro" id="IPR000780">
    <property type="entry name" value="CheR_MeTrfase"/>
</dbReference>
<dbReference type="PROSITE" id="PS50123">
    <property type="entry name" value="CHER"/>
    <property type="match status" value="1"/>
</dbReference>
<evidence type="ECO:0000313" key="5">
    <source>
        <dbReference type="EMBL" id="MDC0722794.1"/>
    </source>
</evidence>
<keyword evidence="1" id="KW-0145">Chemotaxis</keyword>